<evidence type="ECO:0000256" key="1">
    <source>
        <dbReference type="ARBA" id="ARBA00023026"/>
    </source>
</evidence>
<dbReference type="GO" id="GO:0005777">
    <property type="term" value="C:peroxisome"/>
    <property type="evidence" value="ECO:0007669"/>
    <property type="project" value="TreeGrafter"/>
</dbReference>
<dbReference type="OrthoDB" id="1696280at2759"/>
<evidence type="ECO:0008006" key="4">
    <source>
        <dbReference type="Google" id="ProtNLM"/>
    </source>
</evidence>
<evidence type="ECO:0000313" key="2">
    <source>
        <dbReference type="EMBL" id="TKA35635.1"/>
    </source>
</evidence>
<dbReference type="GO" id="GO:0006635">
    <property type="term" value="P:fatty acid beta-oxidation"/>
    <property type="evidence" value="ECO:0007669"/>
    <property type="project" value="TreeGrafter"/>
</dbReference>
<dbReference type="SUPFAM" id="SSF52096">
    <property type="entry name" value="ClpP/crotonase"/>
    <property type="match status" value="1"/>
</dbReference>
<dbReference type="GO" id="GO:0004165">
    <property type="term" value="F:delta(3)-delta(2)-enoyl-CoA isomerase activity"/>
    <property type="evidence" value="ECO:0007669"/>
    <property type="project" value="TreeGrafter"/>
</dbReference>
<dbReference type="Gene3D" id="3.90.226.10">
    <property type="entry name" value="2-enoyl-CoA Hydratase, Chain A, domain 1"/>
    <property type="match status" value="1"/>
</dbReference>
<dbReference type="AlphaFoldDB" id="A0A4U0ULK9"/>
<organism evidence="2 3">
    <name type="scientific">Friedmanniomyces endolithicus</name>
    <dbReference type="NCBI Taxonomy" id="329885"/>
    <lineage>
        <taxon>Eukaryota</taxon>
        <taxon>Fungi</taxon>
        <taxon>Dikarya</taxon>
        <taxon>Ascomycota</taxon>
        <taxon>Pezizomycotina</taxon>
        <taxon>Dothideomycetes</taxon>
        <taxon>Dothideomycetidae</taxon>
        <taxon>Mycosphaerellales</taxon>
        <taxon>Teratosphaeriaceae</taxon>
        <taxon>Friedmanniomyces</taxon>
    </lineage>
</organism>
<name>A0A4U0ULK9_9PEZI</name>
<dbReference type="PANTHER" id="PTHR11941:SF75">
    <property type="entry name" value="ENOYL-COA HYDRATASE_ISOMERASE FAMILY PROTEIN"/>
    <property type="match status" value="1"/>
</dbReference>
<proteinExistence type="predicted"/>
<dbReference type="CDD" id="cd06558">
    <property type="entry name" value="crotonase-like"/>
    <property type="match status" value="1"/>
</dbReference>
<dbReference type="InterPro" id="IPR029045">
    <property type="entry name" value="ClpP/crotonase-like_dom_sf"/>
</dbReference>
<comment type="caution">
    <text evidence="2">The sequence shown here is derived from an EMBL/GenBank/DDBJ whole genome shotgun (WGS) entry which is preliminary data.</text>
</comment>
<dbReference type="EMBL" id="NAJP01000067">
    <property type="protein sequence ID" value="TKA35635.1"/>
    <property type="molecule type" value="Genomic_DNA"/>
</dbReference>
<dbReference type="InterPro" id="IPR001753">
    <property type="entry name" value="Enoyl-CoA_hydra/iso"/>
</dbReference>
<dbReference type="FunFam" id="3.90.226.10:FF:000113">
    <property type="entry name" value="Enoyl-CoA hydratase/isomerase family protein (AFU_orthologue AFUA_2G14850)"/>
    <property type="match status" value="1"/>
</dbReference>
<sequence length="246" mass="26997">MPESIINEANLALDRYDGNIFVVTMRKAPENRLNSAYAQKLIGAFNTVRKLLGADSEGAVITKGNDAKFWCTGLELDESDSNPYANSEGFFPLLATIMDFPFPTIALITGHTFGGAGPFALSHDYRVMNSKRGFFSMPPVDLGLHFPGIGTLPRLKLRPQVARAMLLEAKRWTGEEALKDGIVDFVAEPDKMLDVALDLARKWAPKAKMGVFSLLRNELYGEAGRAFREISYVHGKSTGSPAKAKI</sequence>
<evidence type="ECO:0000313" key="3">
    <source>
        <dbReference type="Proteomes" id="UP000310066"/>
    </source>
</evidence>
<reference evidence="2 3" key="1">
    <citation type="submission" date="2017-03" db="EMBL/GenBank/DDBJ databases">
        <title>Genomes of endolithic fungi from Antarctica.</title>
        <authorList>
            <person name="Coleine C."/>
            <person name="Masonjones S."/>
            <person name="Stajich J.E."/>
        </authorList>
    </citation>
    <scope>NUCLEOTIDE SEQUENCE [LARGE SCALE GENOMIC DNA]</scope>
    <source>
        <strain evidence="2 3">CCFEE 5311</strain>
    </source>
</reference>
<keyword evidence="1" id="KW-0843">Virulence</keyword>
<gene>
    <name evidence="2" type="ORF">B0A54_12603</name>
</gene>
<dbReference type="PANTHER" id="PTHR11941">
    <property type="entry name" value="ENOYL-COA HYDRATASE-RELATED"/>
    <property type="match status" value="1"/>
</dbReference>
<protein>
    <recommendedName>
        <fullName evidence="4">Enoyl-CoA hydratase</fullName>
    </recommendedName>
</protein>
<accession>A0A4U0ULK9</accession>
<dbReference type="STRING" id="329885.A0A4U0ULK9"/>
<dbReference type="Proteomes" id="UP000310066">
    <property type="component" value="Unassembled WGS sequence"/>
</dbReference>
<dbReference type="Pfam" id="PF00378">
    <property type="entry name" value="ECH_1"/>
    <property type="match status" value="1"/>
</dbReference>